<evidence type="ECO:0000313" key="3">
    <source>
        <dbReference type="Proteomes" id="UP000030041"/>
    </source>
</evidence>
<evidence type="ECO:0000313" key="2">
    <source>
        <dbReference type="EMBL" id="AGK86737.1"/>
    </source>
</evidence>
<reference evidence="2 3" key="2">
    <citation type="journal article" date="2015" name="PLoS ONE">
        <title>Comparative Genomic and Phylogenomic Analyses Reveal a Conserved Core Genome Shared by Estuarine and Oceanic Cyanopodoviruses.</title>
        <authorList>
            <person name="Huang S."/>
            <person name="Zhang S."/>
            <person name="Jiao N."/>
            <person name="Chen F."/>
        </authorList>
    </citation>
    <scope>NUCLEOTIDE SEQUENCE [LARGE SCALE GENOMIC DNA]</scope>
</reference>
<dbReference type="RefSeq" id="YP_009103139.1">
    <property type="nucleotide sequence ID" value="NC_025455.1"/>
</dbReference>
<dbReference type="Proteomes" id="UP000030041">
    <property type="component" value="Segment"/>
</dbReference>
<protein>
    <submittedName>
        <fullName evidence="2">Uncharacterized protein</fullName>
    </submittedName>
</protein>
<sequence>MSKKKPNPARGVGNRNAAWKTEIDQRVSTGGQLGLAYLKRLSNQYGVDYGQITGFVGKSGYELGEKAAAAAAVGSGYGQGYAPEFDWDGWNLQMQEQQAAVWASMDAMNAEFLNQQEAWQAAQGADIAPRRGINSFNTGGVSPDQARVRRKKKKKPSAAASGTKLSIGGSQSAGGVSLGGASGGKSLGIG</sequence>
<feature type="compositionally biased region" description="Gly residues" evidence="1">
    <location>
        <begin position="176"/>
        <end position="190"/>
    </location>
</feature>
<reference evidence="3" key="1">
    <citation type="submission" date="2012-12" db="EMBL/GenBank/DDBJ databases">
        <title>Genomics of marine cyanopodoviruses.</title>
        <authorList>
            <person name="Huang S."/>
            <person name="Chen F."/>
        </authorList>
    </citation>
    <scope>NUCLEOTIDE SEQUENCE [LARGE SCALE GENOMIC DNA]</scope>
</reference>
<dbReference type="KEGG" id="vg:22112057"/>
<gene>
    <name evidence="2" type="ORF">S-CBP2_0031</name>
</gene>
<dbReference type="GeneID" id="22112057"/>
<feature type="region of interest" description="Disordered" evidence="1">
    <location>
        <begin position="131"/>
        <end position="190"/>
    </location>
</feature>
<evidence type="ECO:0000256" key="1">
    <source>
        <dbReference type="SAM" id="MobiDB-lite"/>
    </source>
</evidence>
<dbReference type="EMBL" id="KC310806">
    <property type="protein sequence ID" value="AGK86737.1"/>
    <property type="molecule type" value="Genomic_DNA"/>
</dbReference>
<proteinExistence type="predicted"/>
<organism evidence="2 3">
    <name type="scientific">Synechococcus phage S-CBP2</name>
    <dbReference type="NCBI Taxonomy" id="756277"/>
    <lineage>
        <taxon>Viruses</taxon>
        <taxon>Duplodnaviria</taxon>
        <taxon>Heunggongvirae</taxon>
        <taxon>Uroviricota</taxon>
        <taxon>Caudoviricetes</taxon>
        <taxon>Autographivirales</taxon>
        <taxon>Kembevirus</taxon>
        <taxon>Kembevirus SCBP2</taxon>
    </lineage>
</organism>
<name>A0A096VL30_9CAUD</name>
<accession>A0A096VL30</accession>
<keyword evidence="3" id="KW-1185">Reference proteome</keyword>